<proteinExistence type="inferred from homology"/>
<dbReference type="Pfam" id="PF06886">
    <property type="entry name" value="TPX2"/>
    <property type="match status" value="1"/>
</dbReference>
<feature type="region of interest" description="Disordered" evidence="6">
    <location>
        <begin position="410"/>
        <end position="577"/>
    </location>
</feature>
<evidence type="ECO:0000256" key="4">
    <source>
        <dbReference type="ARBA" id="ARBA00022701"/>
    </source>
</evidence>
<evidence type="ECO:0000259" key="7">
    <source>
        <dbReference type="Pfam" id="PF06886"/>
    </source>
</evidence>
<dbReference type="GO" id="GO:0008017">
    <property type="term" value="F:microtubule binding"/>
    <property type="evidence" value="ECO:0007669"/>
    <property type="project" value="InterPro"/>
</dbReference>
<accession>A0A7J6FEK8</accession>
<feature type="compositionally biased region" description="Polar residues" evidence="6">
    <location>
        <begin position="475"/>
        <end position="503"/>
    </location>
</feature>
<evidence type="ECO:0000256" key="5">
    <source>
        <dbReference type="ARBA" id="ARBA00023212"/>
    </source>
</evidence>
<feature type="compositionally biased region" description="Polar residues" evidence="6">
    <location>
        <begin position="279"/>
        <end position="290"/>
    </location>
</feature>
<dbReference type="InterPro" id="IPR027329">
    <property type="entry name" value="TPX2_C"/>
</dbReference>
<feature type="region of interest" description="Disordered" evidence="6">
    <location>
        <begin position="140"/>
        <end position="169"/>
    </location>
</feature>
<comment type="similarity">
    <text evidence="2">Belongs to the TPX2 family.</text>
</comment>
<evidence type="ECO:0000313" key="8">
    <source>
        <dbReference type="EMBL" id="KAF4369068.1"/>
    </source>
</evidence>
<feature type="compositionally biased region" description="Polar residues" evidence="6">
    <location>
        <begin position="309"/>
        <end position="361"/>
    </location>
</feature>
<gene>
    <name evidence="8" type="ORF">F8388_013397</name>
</gene>
<name>A0A7J6FEK8_CANSA</name>
<dbReference type="AlphaFoldDB" id="A0A7J6FEK8"/>
<feature type="compositionally biased region" description="Basic and acidic residues" evidence="6">
    <location>
        <begin position="547"/>
        <end position="570"/>
    </location>
</feature>
<feature type="region of interest" description="Disordered" evidence="6">
    <location>
        <begin position="184"/>
        <end position="382"/>
    </location>
</feature>
<feature type="compositionally biased region" description="Polar residues" evidence="6">
    <location>
        <begin position="224"/>
        <end position="240"/>
    </location>
</feature>
<feature type="compositionally biased region" description="Basic and acidic residues" evidence="6">
    <location>
        <begin position="246"/>
        <end position="266"/>
    </location>
</feature>
<evidence type="ECO:0000256" key="1">
    <source>
        <dbReference type="ARBA" id="ARBA00004245"/>
    </source>
</evidence>
<keyword evidence="3" id="KW-0963">Cytoplasm</keyword>
<dbReference type="GO" id="GO:0005874">
    <property type="term" value="C:microtubule"/>
    <property type="evidence" value="ECO:0007669"/>
    <property type="project" value="UniProtKB-KW"/>
</dbReference>
<protein>
    <recommendedName>
        <fullName evidence="7">TPX2 C-terminal domain-containing protein</fullName>
    </recommendedName>
</protein>
<feature type="compositionally biased region" description="Low complexity" evidence="6">
    <location>
        <begin position="371"/>
        <end position="382"/>
    </location>
</feature>
<comment type="subcellular location">
    <subcellularLocation>
        <location evidence="1">Cytoplasm</location>
        <location evidence="1">Cytoskeleton</location>
    </subcellularLocation>
</comment>
<feature type="compositionally biased region" description="Polar residues" evidence="6">
    <location>
        <begin position="523"/>
        <end position="532"/>
    </location>
</feature>
<sequence length="602" mass="65320">MHKSNVTNFPSQPLSYPRVLPLIERHQVLVNFDGSFVGVKGIVGVIIYSANGKVLEFKTDVFNASSAFKAKIQVGILTVQFVMESNYMYPVFLSDYQIFYAAIAKFLNVVANDLAVISSMESENGVNLEDEKCVVEGNQVEEPVNNLDNEGQNADLEDKSPTMNGKSEPVAVTADGVDSAGEAVKASVTAPPSKNSKTTKDSHASNNGSSKNSKIIKEKILKSTTQSSRNQKGILSQSFSFPARGARADGMKKSVDGLPVKRETKQARANGTKPEPSFANGTVTSSSLSRPNRRSTVAGVQLKEGNKPNGATSRRATLTSIPSNKQSTSGKIGSVSETANDPSSETSLSIDNSSVPVTAAQQIKEEDDTYSTTSSTTGGRRSNAAGFAFRLDERAAKRKEFYTKLEEKIQAKEEEKSTLQVKSKESQEAEIKQLRKSMTFKASPMPNFYKEPPPKVELKKIPTTRAKSPKLGRNKISNLSVSNSSEGGVSLGQPLNQSQNNGNKGYEKEVTEPKKPIKKSQAKVHSQETVANKIQPKPIKTKKTKSVGKERQIQKEAIPESEQLNEKIDQDPETNVTGENIDHVLVVPAAHEIMPQEVTVGV</sequence>
<evidence type="ECO:0000256" key="2">
    <source>
        <dbReference type="ARBA" id="ARBA00005885"/>
    </source>
</evidence>
<dbReference type="EMBL" id="JAATIP010000131">
    <property type="protein sequence ID" value="KAF4369068.1"/>
    <property type="molecule type" value="Genomic_DNA"/>
</dbReference>
<feature type="compositionally biased region" description="Basic and acidic residues" evidence="6">
    <location>
        <begin position="410"/>
        <end position="433"/>
    </location>
</feature>
<dbReference type="PANTHER" id="PTHR46372:SF26">
    <property type="entry name" value="(WILD MALAYSIAN BANANA) HYPOTHETICAL PROTEIN"/>
    <property type="match status" value="1"/>
</dbReference>
<keyword evidence="4" id="KW-0493">Microtubule</keyword>
<feature type="compositionally biased region" description="Basic and acidic residues" evidence="6">
    <location>
        <begin position="505"/>
        <end position="515"/>
    </location>
</feature>
<reference evidence="8 9" key="1">
    <citation type="journal article" date="2020" name="bioRxiv">
        <title>Sequence and annotation of 42 cannabis genomes reveals extensive copy number variation in cannabinoid synthesis and pathogen resistance genes.</title>
        <authorList>
            <person name="Mckernan K.J."/>
            <person name="Helbert Y."/>
            <person name="Kane L.T."/>
            <person name="Ebling H."/>
            <person name="Zhang L."/>
            <person name="Liu B."/>
            <person name="Eaton Z."/>
            <person name="Mclaughlin S."/>
            <person name="Kingan S."/>
            <person name="Baybayan P."/>
            <person name="Concepcion G."/>
            <person name="Jordan M."/>
            <person name="Riva A."/>
            <person name="Barbazuk W."/>
            <person name="Harkins T."/>
        </authorList>
    </citation>
    <scope>NUCLEOTIDE SEQUENCE [LARGE SCALE GENOMIC DNA]</scope>
    <source>
        <strain evidence="9">cv. Jamaican Lion 4</strain>
        <tissue evidence="8">Leaf</tissue>
    </source>
</reference>
<evidence type="ECO:0000313" key="9">
    <source>
        <dbReference type="Proteomes" id="UP000525078"/>
    </source>
</evidence>
<dbReference type="InterPro" id="IPR044806">
    <property type="entry name" value="WVD2/WDL1-4"/>
</dbReference>
<dbReference type="GO" id="GO:0000226">
    <property type="term" value="P:microtubule cytoskeleton organization"/>
    <property type="evidence" value="ECO:0007669"/>
    <property type="project" value="InterPro"/>
</dbReference>
<keyword evidence="5" id="KW-0206">Cytoskeleton</keyword>
<evidence type="ECO:0000256" key="3">
    <source>
        <dbReference type="ARBA" id="ARBA00022490"/>
    </source>
</evidence>
<feature type="domain" description="TPX2 C-terminal" evidence="7">
    <location>
        <begin position="387"/>
        <end position="461"/>
    </location>
</feature>
<evidence type="ECO:0000256" key="6">
    <source>
        <dbReference type="SAM" id="MobiDB-lite"/>
    </source>
</evidence>
<dbReference type="Proteomes" id="UP000525078">
    <property type="component" value="Unassembled WGS sequence"/>
</dbReference>
<comment type="caution">
    <text evidence="8">The sequence shown here is derived from an EMBL/GenBank/DDBJ whole genome shotgun (WGS) entry which is preliminary data.</text>
</comment>
<organism evidence="8 9">
    <name type="scientific">Cannabis sativa</name>
    <name type="common">Hemp</name>
    <name type="synonym">Marijuana</name>
    <dbReference type="NCBI Taxonomy" id="3483"/>
    <lineage>
        <taxon>Eukaryota</taxon>
        <taxon>Viridiplantae</taxon>
        <taxon>Streptophyta</taxon>
        <taxon>Embryophyta</taxon>
        <taxon>Tracheophyta</taxon>
        <taxon>Spermatophyta</taxon>
        <taxon>Magnoliopsida</taxon>
        <taxon>eudicotyledons</taxon>
        <taxon>Gunneridae</taxon>
        <taxon>Pentapetalae</taxon>
        <taxon>rosids</taxon>
        <taxon>fabids</taxon>
        <taxon>Rosales</taxon>
        <taxon>Cannabaceae</taxon>
        <taxon>Cannabis</taxon>
    </lineage>
</organism>
<dbReference type="PANTHER" id="PTHR46372">
    <property type="entry name" value="PROTEIN WVD2-LIKE 3"/>
    <property type="match status" value="1"/>
</dbReference>